<evidence type="ECO:0008006" key="4">
    <source>
        <dbReference type="Google" id="ProtNLM"/>
    </source>
</evidence>
<keyword evidence="3" id="KW-1185">Reference proteome</keyword>
<evidence type="ECO:0000256" key="1">
    <source>
        <dbReference type="SAM" id="MobiDB-lite"/>
    </source>
</evidence>
<organism evidence="2 3">
    <name type="scientific">Paramarasmius palmivorus</name>
    <dbReference type="NCBI Taxonomy" id="297713"/>
    <lineage>
        <taxon>Eukaryota</taxon>
        <taxon>Fungi</taxon>
        <taxon>Dikarya</taxon>
        <taxon>Basidiomycota</taxon>
        <taxon>Agaricomycotina</taxon>
        <taxon>Agaricomycetes</taxon>
        <taxon>Agaricomycetidae</taxon>
        <taxon>Agaricales</taxon>
        <taxon>Marasmiineae</taxon>
        <taxon>Marasmiaceae</taxon>
        <taxon>Paramarasmius</taxon>
    </lineage>
</organism>
<dbReference type="Proteomes" id="UP001383192">
    <property type="component" value="Unassembled WGS sequence"/>
</dbReference>
<gene>
    <name evidence="2" type="ORF">VNI00_005364</name>
</gene>
<dbReference type="AlphaFoldDB" id="A0AAW0DF65"/>
<protein>
    <recommendedName>
        <fullName evidence="4">Arrestin-like N-terminal domain-containing protein</fullName>
    </recommendedName>
</protein>
<comment type="caution">
    <text evidence="2">The sequence shown here is derived from an EMBL/GenBank/DDBJ whole genome shotgun (WGS) entry which is preliminary data.</text>
</comment>
<sequence length="420" mass="46638">MAPTPPDYTPSPPSPHYSEDPMCGETILASTSRSISIYRTPTGIYTKDFDTFLVTLEQQEEDTTIPSYGRNGVVAGTISFKDTRSILQVQLKFAGKLKLNVSGCNGCSKSVQIINETFTLWTSCSTSPSTSVCPQALPFAAIFPSTFRDGTIERPLPPSYEVTYIGIPGLFAKCSYSLEVLIRSRSPIWKRKKSFRLPLHYLPRKRPHQPVLNGQDFLSTVKVLPEEWHQSSSVLKPRFSARDILAPVNVHFFVPKVRVFGLSDTIPVHVQFSGPLSSLRAIYSHLTVEDDTLPLWEQTKQAQTSMVLSVTLRRQISIEVKNQSAYKNWVIGTGVLRPVVPPFKDDVDEVRSATDPGEMDWGGELRCKEDVKVGQFNAGSIAVRDYILFSITSPLTTIPFHAVGNAVSVALVTDPWSEIL</sequence>
<dbReference type="EMBL" id="JAYKXP010000015">
    <property type="protein sequence ID" value="KAK7049934.1"/>
    <property type="molecule type" value="Genomic_DNA"/>
</dbReference>
<feature type="compositionally biased region" description="Pro residues" evidence="1">
    <location>
        <begin position="1"/>
        <end position="15"/>
    </location>
</feature>
<reference evidence="2 3" key="1">
    <citation type="submission" date="2024-01" db="EMBL/GenBank/DDBJ databases">
        <title>A draft genome for a cacao thread blight-causing isolate of Paramarasmius palmivorus.</title>
        <authorList>
            <person name="Baruah I.K."/>
            <person name="Bukari Y."/>
            <person name="Amoako-Attah I."/>
            <person name="Meinhardt L.W."/>
            <person name="Bailey B.A."/>
            <person name="Cohen S.P."/>
        </authorList>
    </citation>
    <scope>NUCLEOTIDE SEQUENCE [LARGE SCALE GENOMIC DNA]</scope>
    <source>
        <strain evidence="2 3">GH-12</strain>
    </source>
</reference>
<proteinExistence type="predicted"/>
<accession>A0AAW0DF65</accession>
<evidence type="ECO:0000313" key="2">
    <source>
        <dbReference type="EMBL" id="KAK7049934.1"/>
    </source>
</evidence>
<feature type="region of interest" description="Disordered" evidence="1">
    <location>
        <begin position="1"/>
        <end position="20"/>
    </location>
</feature>
<evidence type="ECO:0000313" key="3">
    <source>
        <dbReference type="Proteomes" id="UP001383192"/>
    </source>
</evidence>
<name>A0AAW0DF65_9AGAR</name>